<dbReference type="SUPFAM" id="SSF48403">
    <property type="entry name" value="Ankyrin repeat"/>
    <property type="match status" value="1"/>
</dbReference>
<evidence type="ECO:0000313" key="5">
    <source>
        <dbReference type="Proteomes" id="UP000828390"/>
    </source>
</evidence>
<dbReference type="Pfam" id="PF12796">
    <property type="entry name" value="Ank_2"/>
    <property type="match status" value="1"/>
</dbReference>
<sequence length="164" mass="17827">MSDKCEELHRAIQLGLVPEVRHLVAGGANMDRVLGMRGTALCAAIEARNYDITKLLLDAGCDVNARDFDGEPPILLAIRKALPVFHKKASASHAFQLGAVETGSVSLVDLIVNHEKCNLNKMDPITKQTALHLSVSEKLESLVVMLMTSQSSIPCDVRIKNREG</sequence>
<reference evidence="4" key="2">
    <citation type="submission" date="2020-11" db="EMBL/GenBank/DDBJ databases">
        <authorList>
            <person name="McCartney M.A."/>
            <person name="Auch B."/>
            <person name="Kono T."/>
            <person name="Mallez S."/>
            <person name="Becker A."/>
            <person name="Gohl D.M."/>
            <person name="Silverstein K.A.T."/>
            <person name="Koren S."/>
            <person name="Bechman K.B."/>
            <person name="Herman A."/>
            <person name="Abrahante J.E."/>
            <person name="Garbe J."/>
        </authorList>
    </citation>
    <scope>NUCLEOTIDE SEQUENCE</scope>
    <source>
        <strain evidence="4">Duluth1</strain>
        <tissue evidence="4">Whole animal</tissue>
    </source>
</reference>
<evidence type="ECO:0000256" key="1">
    <source>
        <dbReference type="ARBA" id="ARBA00022737"/>
    </source>
</evidence>
<dbReference type="Proteomes" id="UP000828390">
    <property type="component" value="Unassembled WGS sequence"/>
</dbReference>
<keyword evidence="1" id="KW-0677">Repeat</keyword>
<dbReference type="SMART" id="SM00248">
    <property type="entry name" value="ANK"/>
    <property type="match status" value="4"/>
</dbReference>
<comment type="caution">
    <text evidence="4">The sequence shown here is derived from an EMBL/GenBank/DDBJ whole genome shotgun (WGS) entry which is preliminary data.</text>
</comment>
<reference evidence="4" key="1">
    <citation type="journal article" date="2019" name="bioRxiv">
        <title>The Genome of the Zebra Mussel, Dreissena polymorpha: A Resource for Invasive Species Research.</title>
        <authorList>
            <person name="McCartney M.A."/>
            <person name="Auch B."/>
            <person name="Kono T."/>
            <person name="Mallez S."/>
            <person name="Zhang Y."/>
            <person name="Obille A."/>
            <person name="Becker A."/>
            <person name="Abrahante J.E."/>
            <person name="Garbe J."/>
            <person name="Badalamenti J.P."/>
            <person name="Herman A."/>
            <person name="Mangelson H."/>
            <person name="Liachko I."/>
            <person name="Sullivan S."/>
            <person name="Sone E.D."/>
            <person name="Koren S."/>
            <person name="Silverstein K.A.T."/>
            <person name="Beckman K.B."/>
            <person name="Gohl D.M."/>
        </authorList>
    </citation>
    <scope>NUCLEOTIDE SEQUENCE</scope>
    <source>
        <strain evidence="4">Duluth1</strain>
        <tissue evidence="4">Whole animal</tissue>
    </source>
</reference>
<gene>
    <name evidence="4" type="ORF">DPMN_173169</name>
</gene>
<keyword evidence="2 3" id="KW-0040">ANK repeat</keyword>
<evidence type="ECO:0000313" key="4">
    <source>
        <dbReference type="EMBL" id="KAH3771840.1"/>
    </source>
</evidence>
<dbReference type="EMBL" id="JAIWYP010000009">
    <property type="protein sequence ID" value="KAH3771840.1"/>
    <property type="molecule type" value="Genomic_DNA"/>
</dbReference>
<protein>
    <submittedName>
        <fullName evidence="4">Uncharacterized protein</fullName>
    </submittedName>
</protein>
<dbReference type="PANTHER" id="PTHR24198:SF165">
    <property type="entry name" value="ANKYRIN REPEAT-CONTAINING PROTEIN-RELATED"/>
    <property type="match status" value="1"/>
</dbReference>
<dbReference type="InterPro" id="IPR002110">
    <property type="entry name" value="Ankyrin_rpt"/>
</dbReference>
<name>A0A9D4E4K5_DREPO</name>
<dbReference type="InterPro" id="IPR036770">
    <property type="entry name" value="Ankyrin_rpt-contain_sf"/>
</dbReference>
<organism evidence="4 5">
    <name type="scientific">Dreissena polymorpha</name>
    <name type="common">Zebra mussel</name>
    <name type="synonym">Mytilus polymorpha</name>
    <dbReference type="NCBI Taxonomy" id="45954"/>
    <lineage>
        <taxon>Eukaryota</taxon>
        <taxon>Metazoa</taxon>
        <taxon>Spiralia</taxon>
        <taxon>Lophotrochozoa</taxon>
        <taxon>Mollusca</taxon>
        <taxon>Bivalvia</taxon>
        <taxon>Autobranchia</taxon>
        <taxon>Heteroconchia</taxon>
        <taxon>Euheterodonta</taxon>
        <taxon>Imparidentia</taxon>
        <taxon>Neoheterodontei</taxon>
        <taxon>Myida</taxon>
        <taxon>Dreissenoidea</taxon>
        <taxon>Dreissenidae</taxon>
        <taxon>Dreissena</taxon>
    </lineage>
</organism>
<dbReference type="PANTHER" id="PTHR24198">
    <property type="entry name" value="ANKYRIN REPEAT AND PROTEIN KINASE DOMAIN-CONTAINING PROTEIN"/>
    <property type="match status" value="1"/>
</dbReference>
<evidence type="ECO:0000256" key="2">
    <source>
        <dbReference type="ARBA" id="ARBA00023043"/>
    </source>
</evidence>
<keyword evidence="5" id="KW-1185">Reference proteome</keyword>
<dbReference type="AlphaFoldDB" id="A0A9D4E4K5"/>
<dbReference type="PROSITE" id="PS50088">
    <property type="entry name" value="ANK_REPEAT"/>
    <property type="match status" value="1"/>
</dbReference>
<proteinExistence type="predicted"/>
<accession>A0A9D4E4K5</accession>
<evidence type="ECO:0000256" key="3">
    <source>
        <dbReference type="PROSITE-ProRule" id="PRU00023"/>
    </source>
</evidence>
<dbReference type="Gene3D" id="1.25.40.20">
    <property type="entry name" value="Ankyrin repeat-containing domain"/>
    <property type="match status" value="1"/>
</dbReference>
<feature type="repeat" description="ANK" evidence="3">
    <location>
        <begin position="36"/>
        <end position="68"/>
    </location>
</feature>